<organism evidence="1 2">
    <name type="scientific">Candidatus Blautia gallistercoris</name>
    <dbReference type="NCBI Taxonomy" id="2838490"/>
    <lineage>
        <taxon>Bacteria</taxon>
        <taxon>Bacillati</taxon>
        <taxon>Bacillota</taxon>
        <taxon>Clostridia</taxon>
        <taxon>Lachnospirales</taxon>
        <taxon>Lachnospiraceae</taxon>
        <taxon>Blautia</taxon>
    </lineage>
</organism>
<dbReference type="Proteomes" id="UP000886817">
    <property type="component" value="Unassembled WGS sequence"/>
</dbReference>
<dbReference type="EMBL" id="DXEX01000159">
    <property type="protein sequence ID" value="HIX59504.1"/>
    <property type="molecule type" value="Genomic_DNA"/>
</dbReference>
<name>A0A9D1WHX3_9FIRM</name>
<dbReference type="Pfam" id="PF12669">
    <property type="entry name" value="FeoB_associated"/>
    <property type="match status" value="1"/>
</dbReference>
<gene>
    <name evidence="1" type="ORF">IAA45_07310</name>
</gene>
<evidence type="ECO:0000313" key="1">
    <source>
        <dbReference type="EMBL" id="HIX59504.1"/>
    </source>
</evidence>
<reference evidence="1" key="1">
    <citation type="journal article" date="2021" name="PeerJ">
        <title>Extensive microbial diversity within the chicken gut microbiome revealed by metagenomics and culture.</title>
        <authorList>
            <person name="Gilroy R."/>
            <person name="Ravi A."/>
            <person name="Getino M."/>
            <person name="Pursley I."/>
            <person name="Horton D.L."/>
            <person name="Alikhan N.F."/>
            <person name="Baker D."/>
            <person name="Gharbi K."/>
            <person name="Hall N."/>
            <person name="Watson M."/>
            <person name="Adriaenssens E.M."/>
            <person name="Foster-Nyarko E."/>
            <person name="Jarju S."/>
            <person name="Secka A."/>
            <person name="Antonio M."/>
            <person name="Oren A."/>
            <person name="Chaudhuri R.R."/>
            <person name="La Ragione R."/>
            <person name="Hildebrand F."/>
            <person name="Pallen M.J."/>
        </authorList>
    </citation>
    <scope>NUCLEOTIDE SEQUENCE</scope>
    <source>
        <strain evidence="1">ChiSjej1B19-8411</strain>
    </source>
</reference>
<sequence length="48" mass="4871">MGTIIVGALVVAAVALAICSIRRDKKNGRASCGGNCGACGMCHHKRAE</sequence>
<protein>
    <submittedName>
        <fullName evidence="1">FeoB-associated Cys-rich membrane protein</fullName>
    </submittedName>
</protein>
<comment type="caution">
    <text evidence="1">The sequence shown here is derived from an EMBL/GenBank/DDBJ whole genome shotgun (WGS) entry which is preliminary data.</text>
</comment>
<proteinExistence type="predicted"/>
<reference evidence="1" key="2">
    <citation type="submission" date="2021-04" db="EMBL/GenBank/DDBJ databases">
        <authorList>
            <person name="Gilroy R."/>
        </authorList>
    </citation>
    <scope>NUCLEOTIDE SEQUENCE</scope>
    <source>
        <strain evidence="1">ChiSjej1B19-8411</strain>
    </source>
</reference>
<evidence type="ECO:0000313" key="2">
    <source>
        <dbReference type="Proteomes" id="UP000886817"/>
    </source>
</evidence>
<accession>A0A9D1WHX3</accession>
<dbReference type="AlphaFoldDB" id="A0A9D1WHX3"/>